<gene>
    <name evidence="1" type="ORF">BDR25DRAFT_301165</name>
</gene>
<organism evidence="1 2">
    <name type="scientific">Lindgomyces ingoldianus</name>
    <dbReference type="NCBI Taxonomy" id="673940"/>
    <lineage>
        <taxon>Eukaryota</taxon>
        <taxon>Fungi</taxon>
        <taxon>Dikarya</taxon>
        <taxon>Ascomycota</taxon>
        <taxon>Pezizomycotina</taxon>
        <taxon>Dothideomycetes</taxon>
        <taxon>Pleosporomycetidae</taxon>
        <taxon>Pleosporales</taxon>
        <taxon>Lindgomycetaceae</taxon>
        <taxon>Lindgomyces</taxon>
    </lineage>
</organism>
<sequence>MEAKEEEAEDGDKGVFFEEDATYYRDTDPQQRPANVLLKKIEDAKAEAMAEARQGLLPALSPPSMPAVPAVAVAPVAPSQTPPPASIQNTATWSINRLFSWIPGFRTPEATPPKQLTAQVAAEIKQSLTPTETENSTQMTPIRAKKPAKKPAKNSAKKTARKRDGQASDRGLIVKRVLKGVAQEEKPKAKAWVKDTMKKIEAGSATIGNKRKLLEQGMKMKDLGEIPARLPWQSSGTYGLQDAFFDYSSDEDVDVPDYYVLDMLAKGKPQRKRRKIRTNLYPDDDVRSLNDMQSEDKVDTQGNPSSQIKLPADEVDTHGNSSSQIDLHPRPSHQPSPMFSNEDHVYQGGNVFQQNTTPTTPTRDREAIQKELKRTGHVEGTGTFCVPEGDSDSSDDSLSPEEPMTPVWTQSPPPAPTPAHATLPSPLTTTEDEDPVRLQRAKYTKHTPAKPSKLRQAIMPSPSAFSEGLDDEMPDAAPIDLSDTQLEAAVEEYVNDPSFLAKNAFAFGGSSVKLVYDEDDEDEEY</sequence>
<name>A0ACB6R8W6_9PLEO</name>
<keyword evidence="2" id="KW-1185">Reference proteome</keyword>
<accession>A0ACB6R8W6</accession>
<evidence type="ECO:0000313" key="2">
    <source>
        <dbReference type="Proteomes" id="UP000799755"/>
    </source>
</evidence>
<evidence type="ECO:0000313" key="1">
    <source>
        <dbReference type="EMBL" id="KAF2475532.1"/>
    </source>
</evidence>
<protein>
    <submittedName>
        <fullName evidence="1">Uncharacterized protein</fullName>
    </submittedName>
</protein>
<comment type="caution">
    <text evidence="1">The sequence shown here is derived from an EMBL/GenBank/DDBJ whole genome shotgun (WGS) entry which is preliminary data.</text>
</comment>
<dbReference type="Proteomes" id="UP000799755">
    <property type="component" value="Unassembled WGS sequence"/>
</dbReference>
<dbReference type="EMBL" id="MU003496">
    <property type="protein sequence ID" value="KAF2475532.1"/>
    <property type="molecule type" value="Genomic_DNA"/>
</dbReference>
<reference evidence="1" key="1">
    <citation type="journal article" date="2020" name="Stud. Mycol.">
        <title>101 Dothideomycetes genomes: a test case for predicting lifestyles and emergence of pathogens.</title>
        <authorList>
            <person name="Haridas S."/>
            <person name="Albert R."/>
            <person name="Binder M."/>
            <person name="Bloem J."/>
            <person name="Labutti K."/>
            <person name="Salamov A."/>
            <person name="Andreopoulos B."/>
            <person name="Baker S."/>
            <person name="Barry K."/>
            <person name="Bills G."/>
            <person name="Bluhm B."/>
            <person name="Cannon C."/>
            <person name="Castanera R."/>
            <person name="Culley D."/>
            <person name="Daum C."/>
            <person name="Ezra D."/>
            <person name="Gonzalez J."/>
            <person name="Henrissat B."/>
            <person name="Kuo A."/>
            <person name="Liang C."/>
            <person name="Lipzen A."/>
            <person name="Lutzoni F."/>
            <person name="Magnuson J."/>
            <person name="Mondo S."/>
            <person name="Nolan M."/>
            <person name="Ohm R."/>
            <person name="Pangilinan J."/>
            <person name="Park H.-J."/>
            <person name="Ramirez L."/>
            <person name="Alfaro M."/>
            <person name="Sun H."/>
            <person name="Tritt A."/>
            <person name="Yoshinaga Y."/>
            <person name="Zwiers L.-H."/>
            <person name="Turgeon B."/>
            <person name="Goodwin S."/>
            <person name="Spatafora J."/>
            <person name="Crous P."/>
            <person name="Grigoriev I."/>
        </authorList>
    </citation>
    <scope>NUCLEOTIDE SEQUENCE</scope>
    <source>
        <strain evidence="1">ATCC 200398</strain>
    </source>
</reference>
<proteinExistence type="predicted"/>